<organism evidence="10 11">
    <name type="scientific">Iocasia fonsfrigidae</name>
    <dbReference type="NCBI Taxonomy" id="2682810"/>
    <lineage>
        <taxon>Bacteria</taxon>
        <taxon>Bacillati</taxon>
        <taxon>Bacillota</taxon>
        <taxon>Clostridia</taxon>
        <taxon>Halanaerobiales</taxon>
        <taxon>Halanaerobiaceae</taxon>
        <taxon>Iocasia</taxon>
    </lineage>
</organism>
<keyword evidence="3" id="KW-0813">Transport</keyword>
<evidence type="ECO:0000256" key="5">
    <source>
        <dbReference type="ARBA" id="ARBA00022741"/>
    </source>
</evidence>
<accession>A0A8A7KJX4</accession>
<evidence type="ECO:0000256" key="8">
    <source>
        <dbReference type="ARBA" id="ARBA00023136"/>
    </source>
</evidence>
<evidence type="ECO:0000256" key="3">
    <source>
        <dbReference type="ARBA" id="ARBA00022448"/>
    </source>
</evidence>
<evidence type="ECO:0000259" key="9">
    <source>
        <dbReference type="PROSITE" id="PS50893"/>
    </source>
</evidence>
<keyword evidence="6 10" id="KW-0067">ATP-binding</keyword>
<evidence type="ECO:0000256" key="7">
    <source>
        <dbReference type="ARBA" id="ARBA00022967"/>
    </source>
</evidence>
<dbReference type="AlphaFoldDB" id="A0A8A7KJX4"/>
<keyword evidence="7" id="KW-1278">Translocase</keyword>
<evidence type="ECO:0000256" key="6">
    <source>
        <dbReference type="ARBA" id="ARBA00022840"/>
    </source>
</evidence>
<proteinExistence type="inferred from homology"/>
<keyword evidence="4" id="KW-1003">Cell membrane</keyword>
<evidence type="ECO:0000256" key="4">
    <source>
        <dbReference type="ARBA" id="ARBA00022475"/>
    </source>
</evidence>
<dbReference type="SMART" id="SM00382">
    <property type="entry name" value="AAA"/>
    <property type="match status" value="2"/>
</dbReference>
<comment type="similarity">
    <text evidence="2">Belongs to the ABC transporter superfamily.</text>
</comment>
<dbReference type="GO" id="GO:0005524">
    <property type="term" value="F:ATP binding"/>
    <property type="evidence" value="ECO:0007669"/>
    <property type="project" value="UniProtKB-KW"/>
</dbReference>
<protein>
    <submittedName>
        <fullName evidence="10">ATP-binding cassette domain-containing protein</fullName>
    </submittedName>
</protein>
<dbReference type="GO" id="GO:0016887">
    <property type="term" value="F:ATP hydrolysis activity"/>
    <property type="evidence" value="ECO:0007669"/>
    <property type="project" value="InterPro"/>
</dbReference>
<dbReference type="PANTHER" id="PTHR43553">
    <property type="entry name" value="HEAVY METAL TRANSPORTER"/>
    <property type="match status" value="1"/>
</dbReference>
<evidence type="ECO:0000256" key="1">
    <source>
        <dbReference type="ARBA" id="ARBA00004202"/>
    </source>
</evidence>
<dbReference type="NCBIfam" id="NF010167">
    <property type="entry name" value="PRK13648.1"/>
    <property type="match status" value="2"/>
</dbReference>
<dbReference type="SUPFAM" id="SSF52540">
    <property type="entry name" value="P-loop containing nucleoside triphosphate hydrolases"/>
    <property type="match status" value="2"/>
</dbReference>
<dbReference type="InterPro" id="IPR017871">
    <property type="entry name" value="ABC_transporter-like_CS"/>
</dbReference>
<dbReference type="GO" id="GO:0042626">
    <property type="term" value="F:ATPase-coupled transmembrane transporter activity"/>
    <property type="evidence" value="ECO:0007669"/>
    <property type="project" value="TreeGrafter"/>
</dbReference>
<keyword evidence="5" id="KW-0547">Nucleotide-binding</keyword>
<dbReference type="InterPro" id="IPR003439">
    <property type="entry name" value="ABC_transporter-like_ATP-bd"/>
</dbReference>
<keyword evidence="8" id="KW-0472">Membrane</keyword>
<gene>
    <name evidence="10" type="ORF">GM661_04960</name>
</gene>
<dbReference type="GO" id="GO:0043190">
    <property type="term" value="C:ATP-binding cassette (ABC) transporter complex"/>
    <property type="evidence" value="ECO:0007669"/>
    <property type="project" value="TreeGrafter"/>
</dbReference>
<reference evidence="10" key="1">
    <citation type="submission" date="2019-12" db="EMBL/GenBank/DDBJ databases">
        <authorList>
            <person name="zhang j."/>
            <person name="sun C.M."/>
        </authorList>
    </citation>
    <scope>NUCLEOTIDE SEQUENCE</scope>
    <source>
        <strain evidence="10">NS-1</strain>
    </source>
</reference>
<dbReference type="InterPro" id="IPR003593">
    <property type="entry name" value="AAA+_ATPase"/>
</dbReference>
<dbReference type="Pfam" id="PF00005">
    <property type="entry name" value="ABC_tran"/>
    <property type="match status" value="2"/>
</dbReference>
<sequence length="568" mass="63455">MISIKDLSFKYPGASDKVLNNINLRIFQGDFIAIIGGNGGGKTTLCKTFNGLIPHYHVGDFVGEVIVAGHNTLGTSVASLAQKVAYIYQDFENQLVRSTVYDEVTFAPLNFGLRNYQERGEYALEILGLKSIQNEFIWELSGGQKHMVALAGVLALNPDIIIIDEPVAQLDPFNAQMIYENLAMLNQEHGKTIIVIEHHTEFIASYCQNVIMMDSGRVLWQKSVNKALSMVEELKESNIYPPQVTQAVCSLFKIEGQYPITIEEALPYFSQGNCLELSIKTEDDNQLKNKQTDEKPLISFKNLSHSYKTLKKKSAKALSNINLSFYKGDRVALIGNNGSGKSTLLKLITGIIKPQEGEVIVCGKNTKDTSSEQLAERVSYIYQNPEEMFINDNIRQDIEYYLQARKIPAYNKFVNQIIKTLGLTDIQNHDGRLLSGGQQRRASLAIGTGTKPSVILLDEPTASLDMLSRKEMFAMINRLEDWVNTVIVATHDMELVGEWADRVIVLNEGKVFIDTDQYGVFGDEQVLEQTNLCPPQIVKLSRRLGMKPVALSVKDFISRLGGDKLEAI</sequence>
<keyword evidence="11" id="KW-1185">Reference proteome</keyword>
<feature type="domain" description="ABC transporter" evidence="9">
    <location>
        <begin position="2"/>
        <end position="240"/>
    </location>
</feature>
<dbReference type="CDD" id="cd03225">
    <property type="entry name" value="ABC_cobalt_CbiO_domain1"/>
    <property type="match status" value="2"/>
</dbReference>
<dbReference type="InterPro" id="IPR050095">
    <property type="entry name" value="ECF_ABC_transporter_ATP-bd"/>
</dbReference>
<dbReference type="PROSITE" id="PS00211">
    <property type="entry name" value="ABC_TRANSPORTER_1"/>
    <property type="match status" value="1"/>
</dbReference>
<feature type="domain" description="ABC transporter" evidence="9">
    <location>
        <begin position="298"/>
        <end position="533"/>
    </location>
</feature>
<dbReference type="InterPro" id="IPR027417">
    <property type="entry name" value="P-loop_NTPase"/>
</dbReference>
<dbReference type="InterPro" id="IPR015856">
    <property type="entry name" value="ABC_transpr_CbiO/EcfA_su"/>
</dbReference>
<dbReference type="Proteomes" id="UP000665020">
    <property type="component" value="Chromosome"/>
</dbReference>
<evidence type="ECO:0000256" key="2">
    <source>
        <dbReference type="ARBA" id="ARBA00005417"/>
    </source>
</evidence>
<evidence type="ECO:0000313" key="10">
    <source>
        <dbReference type="EMBL" id="QTL99919.1"/>
    </source>
</evidence>
<comment type="subcellular location">
    <subcellularLocation>
        <location evidence="1">Cell membrane</location>
        <topology evidence="1">Peripheral membrane protein</topology>
    </subcellularLocation>
</comment>
<name>A0A8A7KJX4_9FIRM</name>
<evidence type="ECO:0000313" key="11">
    <source>
        <dbReference type="Proteomes" id="UP000665020"/>
    </source>
</evidence>
<dbReference type="KEGG" id="ifn:GM661_04960"/>
<dbReference type="PROSITE" id="PS50893">
    <property type="entry name" value="ABC_TRANSPORTER_2"/>
    <property type="match status" value="2"/>
</dbReference>
<dbReference type="EMBL" id="CP046640">
    <property type="protein sequence ID" value="QTL99919.1"/>
    <property type="molecule type" value="Genomic_DNA"/>
</dbReference>
<dbReference type="Gene3D" id="3.40.50.300">
    <property type="entry name" value="P-loop containing nucleotide triphosphate hydrolases"/>
    <property type="match status" value="2"/>
</dbReference>